<comment type="caution">
    <text evidence="2">The sequence shown here is derived from an EMBL/GenBank/DDBJ whole genome shotgun (WGS) entry which is preliminary data.</text>
</comment>
<proteinExistence type="predicted"/>
<dbReference type="Proteomes" id="UP000308705">
    <property type="component" value="Unassembled WGS sequence"/>
</dbReference>
<evidence type="ECO:0000313" key="2">
    <source>
        <dbReference type="EMBL" id="TKK88365.1"/>
    </source>
</evidence>
<gene>
    <name evidence="2" type="ORF">FDA94_13765</name>
</gene>
<reference evidence="2 3" key="1">
    <citation type="submission" date="2019-04" db="EMBL/GenBank/DDBJ databases">
        <title>Herbidospora sp. NEAU-GS14.nov., a novel actinomycete isolated from soil.</title>
        <authorList>
            <person name="Han L."/>
        </authorList>
    </citation>
    <scope>NUCLEOTIDE SEQUENCE [LARGE SCALE GENOMIC DNA]</scope>
    <source>
        <strain evidence="2 3">NEAU-GS14</strain>
    </source>
</reference>
<evidence type="ECO:0000256" key="1">
    <source>
        <dbReference type="SAM" id="MobiDB-lite"/>
    </source>
</evidence>
<dbReference type="EMBL" id="SZQA01000011">
    <property type="protein sequence ID" value="TKK88365.1"/>
    <property type="molecule type" value="Genomic_DNA"/>
</dbReference>
<evidence type="ECO:0000313" key="3">
    <source>
        <dbReference type="Proteomes" id="UP000308705"/>
    </source>
</evidence>
<dbReference type="AlphaFoldDB" id="A0A4U3MGE4"/>
<feature type="compositionally biased region" description="Basic residues" evidence="1">
    <location>
        <begin position="23"/>
        <end position="33"/>
    </location>
</feature>
<keyword evidence="3" id="KW-1185">Reference proteome</keyword>
<accession>A0A4U3MGE4</accession>
<name>A0A4U3MGE4_9ACTN</name>
<organism evidence="2 3">
    <name type="scientific">Herbidospora galbida</name>
    <dbReference type="NCBI Taxonomy" id="2575442"/>
    <lineage>
        <taxon>Bacteria</taxon>
        <taxon>Bacillati</taxon>
        <taxon>Actinomycetota</taxon>
        <taxon>Actinomycetes</taxon>
        <taxon>Streptosporangiales</taxon>
        <taxon>Streptosporangiaceae</taxon>
        <taxon>Herbidospora</taxon>
    </lineage>
</organism>
<feature type="region of interest" description="Disordered" evidence="1">
    <location>
        <begin position="1"/>
        <end position="42"/>
    </location>
</feature>
<sequence>MVSVDHAPSAVSGSRTRSSQTRASRRRRRHARPRQRDDAEPAIEKALHAALTEADSAVLRSEIADALREIGAVRVALDAANDDIRADLVTGFADLSATLAVRYEAIVQIAAINDWLIRLRTRPRAVM</sequence>
<dbReference type="RefSeq" id="WP_137247451.1">
    <property type="nucleotide sequence ID" value="NZ_SZQA01000011.1"/>
</dbReference>
<protein>
    <submittedName>
        <fullName evidence="2">Uncharacterized protein</fullName>
    </submittedName>
</protein>